<dbReference type="Proteomes" id="UP000241769">
    <property type="component" value="Unassembled WGS sequence"/>
</dbReference>
<keyword evidence="3" id="KW-1185">Reference proteome</keyword>
<sequence>MSAPDAPSLKRSLEQGEENRKERKTGDEEMELSLDTFPHEIICIIAKQFAIDSDRLEYDTTARETYCRCLFNMMLCNSSLYPIIRPLYLAARMRCVVLPLKENMRRLRLFTQPSYSTSFTHSLTINATGDYLDSYAVDQKSLLQDPNAFLNMKRMTIIIDGPAFERSSFEELKGRNIEELIVDIRDPILSAPEEESENGSITDRGVERQAIEVMRALDFSKYPTNESDLSFHLVFDKIVVALCERCTHLTELYLPPQFHDNILIGSWPELEVLSIREATTNTTAFLQRHPKLLVVEDCQARMEEGPNDLLPNVTKLSINAQCLRQLLLPVASTGRYRPIRELQLIGDQTEDQMKDLTLSSHTKLTKLGGFPLSPCLAQLPPSIINLSIETMTDAATIENLPHLPHLLTLNIFLYDFYFQVVDVRSYDEAQAEACPLLQWGRDWLRRYPSIERLSLEWSLYSVIFVPSERKVWFNYGADLVCEVEWNEQFRYIKGR</sequence>
<evidence type="ECO:0000313" key="2">
    <source>
        <dbReference type="EMBL" id="PRP88311.1"/>
    </source>
</evidence>
<protein>
    <recommendedName>
        <fullName evidence="4">F-box domain-containing protein</fullName>
    </recommendedName>
</protein>
<evidence type="ECO:0008006" key="4">
    <source>
        <dbReference type="Google" id="ProtNLM"/>
    </source>
</evidence>
<dbReference type="EMBL" id="MDYQ01000012">
    <property type="protein sequence ID" value="PRP88311.1"/>
    <property type="molecule type" value="Genomic_DNA"/>
</dbReference>
<gene>
    <name evidence="2" type="ORF">PROFUN_03420</name>
</gene>
<feature type="region of interest" description="Disordered" evidence="1">
    <location>
        <begin position="1"/>
        <end position="30"/>
    </location>
</feature>
<accession>A0A2P6NWH4</accession>
<evidence type="ECO:0000256" key="1">
    <source>
        <dbReference type="SAM" id="MobiDB-lite"/>
    </source>
</evidence>
<organism evidence="2 3">
    <name type="scientific">Planoprotostelium fungivorum</name>
    <dbReference type="NCBI Taxonomy" id="1890364"/>
    <lineage>
        <taxon>Eukaryota</taxon>
        <taxon>Amoebozoa</taxon>
        <taxon>Evosea</taxon>
        <taxon>Variosea</taxon>
        <taxon>Cavosteliida</taxon>
        <taxon>Cavosteliaceae</taxon>
        <taxon>Planoprotostelium</taxon>
    </lineage>
</organism>
<evidence type="ECO:0000313" key="3">
    <source>
        <dbReference type="Proteomes" id="UP000241769"/>
    </source>
</evidence>
<name>A0A2P6NWH4_9EUKA</name>
<reference evidence="2 3" key="1">
    <citation type="journal article" date="2018" name="Genome Biol. Evol.">
        <title>Multiple Roots of Fruiting Body Formation in Amoebozoa.</title>
        <authorList>
            <person name="Hillmann F."/>
            <person name="Forbes G."/>
            <person name="Novohradska S."/>
            <person name="Ferling I."/>
            <person name="Riege K."/>
            <person name="Groth M."/>
            <person name="Westermann M."/>
            <person name="Marz M."/>
            <person name="Spaller T."/>
            <person name="Winckler T."/>
            <person name="Schaap P."/>
            <person name="Glockner G."/>
        </authorList>
    </citation>
    <scope>NUCLEOTIDE SEQUENCE [LARGE SCALE GENOMIC DNA]</scope>
    <source>
        <strain evidence="2 3">Jena</strain>
    </source>
</reference>
<comment type="caution">
    <text evidence="2">The sequence shown here is derived from an EMBL/GenBank/DDBJ whole genome shotgun (WGS) entry which is preliminary data.</text>
</comment>
<dbReference type="SUPFAM" id="SSF52047">
    <property type="entry name" value="RNI-like"/>
    <property type="match status" value="1"/>
</dbReference>
<feature type="compositionally biased region" description="Basic and acidic residues" evidence="1">
    <location>
        <begin position="11"/>
        <end position="27"/>
    </location>
</feature>
<proteinExistence type="predicted"/>
<dbReference type="AlphaFoldDB" id="A0A2P6NWH4"/>
<dbReference type="InParanoid" id="A0A2P6NWH4"/>